<dbReference type="FunCoup" id="Q6CKF1">
    <property type="interactions" value="244"/>
</dbReference>
<dbReference type="Proteomes" id="UP000000598">
    <property type="component" value="Chromosome F"/>
</dbReference>
<keyword evidence="19" id="KW-1185">Reference proteome</keyword>
<dbReference type="GO" id="GO:0019432">
    <property type="term" value="P:triglyceride biosynthetic process"/>
    <property type="evidence" value="ECO:0007669"/>
    <property type="project" value="UniProtKB-UniRule"/>
</dbReference>
<evidence type="ECO:0000256" key="13">
    <source>
        <dbReference type="ARBA" id="ARBA00023136"/>
    </source>
</evidence>
<name>Q6CKF1_KLULA</name>
<dbReference type="InterPro" id="IPR007130">
    <property type="entry name" value="DAGAT"/>
</dbReference>
<dbReference type="GO" id="GO:0005789">
    <property type="term" value="C:endoplasmic reticulum membrane"/>
    <property type="evidence" value="ECO:0007669"/>
    <property type="project" value="UniProtKB-SubCell"/>
</dbReference>
<evidence type="ECO:0000256" key="6">
    <source>
        <dbReference type="ARBA" id="ARBA00022516"/>
    </source>
</evidence>
<dbReference type="GO" id="GO:0006071">
    <property type="term" value="P:glycerol metabolic process"/>
    <property type="evidence" value="ECO:0007669"/>
    <property type="project" value="UniProtKB-UniRule"/>
</dbReference>
<evidence type="ECO:0000256" key="5">
    <source>
        <dbReference type="ARBA" id="ARBA00013244"/>
    </source>
</evidence>
<comment type="subcellular location">
    <subcellularLocation>
        <location evidence="1 16">Endoplasmic reticulum membrane</location>
        <topology evidence="1 16">Multi-pass membrane protein</topology>
    </subcellularLocation>
</comment>
<dbReference type="KEGG" id="kla:KLLA0_F11165g"/>
<evidence type="ECO:0000256" key="10">
    <source>
        <dbReference type="ARBA" id="ARBA00022824"/>
    </source>
</evidence>
<keyword evidence="12 16" id="KW-0443">Lipid metabolism</keyword>
<evidence type="ECO:0000256" key="9">
    <source>
        <dbReference type="ARBA" id="ARBA00022798"/>
    </source>
</evidence>
<dbReference type="PANTHER" id="PTHR12317">
    <property type="entry name" value="DIACYLGLYCEROL O-ACYLTRANSFERASE"/>
    <property type="match status" value="1"/>
</dbReference>
<evidence type="ECO:0000256" key="17">
    <source>
        <dbReference type="SAM" id="MobiDB-lite"/>
    </source>
</evidence>
<keyword evidence="14 16" id="KW-0012">Acyltransferase</keyword>
<reference evidence="18 19" key="1">
    <citation type="journal article" date="2004" name="Nature">
        <title>Genome evolution in yeasts.</title>
        <authorList>
            <consortium name="Genolevures"/>
            <person name="Dujon B."/>
            <person name="Sherman D."/>
            <person name="Fischer G."/>
            <person name="Durrens P."/>
            <person name="Casaregola S."/>
            <person name="Lafontaine I."/>
            <person name="de Montigny J."/>
            <person name="Marck C."/>
            <person name="Neuveglise C."/>
            <person name="Talla E."/>
            <person name="Goffard N."/>
            <person name="Frangeul L."/>
            <person name="Aigle M."/>
            <person name="Anthouard V."/>
            <person name="Babour A."/>
            <person name="Barbe V."/>
            <person name="Barnay S."/>
            <person name="Blanchin S."/>
            <person name="Beckerich J.M."/>
            <person name="Beyne E."/>
            <person name="Bleykasten C."/>
            <person name="Boisrame A."/>
            <person name="Boyer J."/>
            <person name="Cattolico L."/>
            <person name="Confanioleri F."/>
            <person name="de Daruvar A."/>
            <person name="Despons L."/>
            <person name="Fabre E."/>
            <person name="Fairhead C."/>
            <person name="Ferry-Dumazet H."/>
            <person name="Groppi A."/>
            <person name="Hantraye F."/>
            <person name="Hennequin C."/>
            <person name="Jauniaux N."/>
            <person name="Joyet P."/>
            <person name="Kachouri R."/>
            <person name="Kerrest A."/>
            <person name="Koszul R."/>
            <person name="Lemaire M."/>
            <person name="Lesur I."/>
            <person name="Ma L."/>
            <person name="Muller H."/>
            <person name="Nicaud J.M."/>
            <person name="Nikolski M."/>
            <person name="Oztas S."/>
            <person name="Ozier-Kalogeropoulos O."/>
            <person name="Pellenz S."/>
            <person name="Potier S."/>
            <person name="Richard G.F."/>
            <person name="Straub M.L."/>
            <person name="Suleau A."/>
            <person name="Swennene D."/>
            <person name="Tekaia F."/>
            <person name="Wesolowski-Louvel M."/>
            <person name="Westhof E."/>
            <person name="Wirth B."/>
            <person name="Zeniou-Meyer M."/>
            <person name="Zivanovic I."/>
            <person name="Bolotin-Fukuhara M."/>
            <person name="Thierry A."/>
            <person name="Bouchier C."/>
            <person name="Caudron B."/>
            <person name="Scarpelli C."/>
            <person name="Gaillardin C."/>
            <person name="Weissenbach J."/>
            <person name="Wincker P."/>
            <person name="Souciet J.L."/>
        </authorList>
    </citation>
    <scope>NUCLEOTIDE SEQUENCE [LARGE SCALE GENOMIC DNA]</scope>
    <source>
        <strain evidence="19">ATCC 8585 / CBS 2359 / DSM 70799 / NBRC 1267 / NRRL Y-1140 / WM37</strain>
    </source>
</reference>
<keyword evidence="11 16" id="KW-1133">Transmembrane helix</keyword>
<dbReference type="EMBL" id="CR382126">
    <property type="protein sequence ID" value="CAG98296.1"/>
    <property type="molecule type" value="Genomic_DNA"/>
</dbReference>
<dbReference type="HOGENOM" id="CLU_023995_4_1_1"/>
<evidence type="ECO:0000256" key="4">
    <source>
        <dbReference type="ARBA" id="ARBA00005420"/>
    </source>
</evidence>
<dbReference type="UniPathway" id="UPA00282"/>
<dbReference type="PaxDb" id="284590-Q6CKF1"/>
<evidence type="ECO:0000256" key="11">
    <source>
        <dbReference type="ARBA" id="ARBA00022989"/>
    </source>
</evidence>
<dbReference type="CDD" id="cd07987">
    <property type="entry name" value="LPLAT_MGAT-like"/>
    <property type="match status" value="1"/>
</dbReference>
<comment type="pathway">
    <text evidence="3">Lipid metabolism.</text>
</comment>
<keyword evidence="8 16" id="KW-0812">Transmembrane</keyword>
<comment type="function">
    <text evidence="16">Catalyzes the terminal and only committed step in triacylglycerol synthesis by using diacylglycerol and fatty acyl CoA as substrates.</text>
</comment>
<evidence type="ECO:0000256" key="7">
    <source>
        <dbReference type="ARBA" id="ARBA00022679"/>
    </source>
</evidence>
<dbReference type="InParanoid" id="Q6CKF1"/>
<accession>Q6CKF1</accession>
<keyword evidence="7" id="KW-0808">Transferase</keyword>
<feature type="transmembrane region" description="Helical" evidence="16">
    <location>
        <begin position="55"/>
        <end position="74"/>
    </location>
</feature>
<keyword evidence="10 16" id="KW-0256">Endoplasmic reticulum</keyword>
<dbReference type="Pfam" id="PF03982">
    <property type="entry name" value="DAGAT"/>
    <property type="match status" value="2"/>
</dbReference>
<keyword evidence="13 16" id="KW-0472">Membrane</keyword>
<evidence type="ECO:0000256" key="1">
    <source>
        <dbReference type="ARBA" id="ARBA00004477"/>
    </source>
</evidence>
<gene>
    <name evidence="18" type="ORF">KLLA0_F11165g</name>
</gene>
<dbReference type="STRING" id="284590.Q6CKF1"/>
<dbReference type="OMA" id="RSQWMRR"/>
<evidence type="ECO:0000313" key="18">
    <source>
        <dbReference type="EMBL" id="CAG98296.1"/>
    </source>
</evidence>
<evidence type="ECO:0000256" key="14">
    <source>
        <dbReference type="ARBA" id="ARBA00023315"/>
    </source>
</evidence>
<evidence type="ECO:0000256" key="12">
    <source>
        <dbReference type="ARBA" id="ARBA00023098"/>
    </source>
</evidence>
<keyword evidence="9" id="KW-0319">Glycerol metabolism</keyword>
<dbReference type="eggNOG" id="KOG0831">
    <property type="taxonomic scope" value="Eukaryota"/>
</dbReference>
<dbReference type="GO" id="GO:0004144">
    <property type="term" value="F:diacylglycerol O-acyltransferase activity"/>
    <property type="evidence" value="ECO:0007669"/>
    <property type="project" value="UniProtKB-UniRule"/>
</dbReference>
<dbReference type="PANTHER" id="PTHR12317:SF0">
    <property type="entry name" value="ACYLTRANSFERASE"/>
    <property type="match status" value="1"/>
</dbReference>
<comment type="pathway">
    <text evidence="2 16">Glycerolipid metabolism; triacylglycerol biosynthesis.</text>
</comment>
<comment type="similarity">
    <text evidence="4 16">Belongs to the diacylglycerol acyltransferase family.</text>
</comment>
<dbReference type="AlphaFoldDB" id="Q6CKF1"/>
<evidence type="ECO:0000313" key="19">
    <source>
        <dbReference type="Proteomes" id="UP000000598"/>
    </source>
</evidence>
<evidence type="ECO:0000256" key="3">
    <source>
        <dbReference type="ARBA" id="ARBA00005189"/>
    </source>
</evidence>
<protein>
    <recommendedName>
        <fullName evidence="5 16">Diacylglycerol O-acyltransferase</fullName>
        <ecNumber evidence="5 16">2.3.1.20</ecNumber>
    </recommendedName>
</protein>
<organism evidence="18 19">
    <name type="scientific">Kluyveromyces lactis (strain ATCC 8585 / CBS 2359 / DSM 70799 / NBRC 1267 / NRRL Y-1140 / WM37)</name>
    <name type="common">Yeast</name>
    <name type="synonym">Candida sphaerica</name>
    <dbReference type="NCBI Taxonomy" id="284590"/>
    <lineage>
        <taxon>Eukaryota</taxon>
        <taxon>Fungi</taxon>
        <taxon>Dikarya</taxon>
        <taxon>Ascomycota</taxon>
        <taxon>Saccharomycotina</taxon>
        <taxon>Saccharomycetes</taxon>
        <taxon>Saccharomycetales</taxon>
        <taxon>Saccharomycetaceae</taxon>
        <taxon>Kluyveromyces</taxon>
    </lineage>
</organism>
<comment type="catalytic activity">
    <reaction evidence="15 16">
        <text>an acyl-CoA + a 1,2-diacyl-sn-glycerol = a triacyl-sn-glycerol + CoA</text>
        <dbReference type="Rhea" id="RHEA:10868"/>
        <dbReference type="ChEBI" id="CHEBI:17815"/>
        <dbReference type="ChEBI" id="CHEBI:57287"/>
        <dbReference type="ChEBI" id="CHEBI:58342"/>
        <dbReference type="ChEBI" id="CHEBI:64615"/>
        <dbReference type="EC" id="2.3.1.20"/>
    </reaction>
</comment>
<dbReference type="EC" id="2.3.1.20" evidence="5 16"/>
<evidence type="ECO:0000256" key="8">
    <source>
        <dbReference type="ARBA" id="ARBA00022692"/>
    </source>
</evidence>
<evidence type="ECO:0000256" key="2">
    <source>
        <dbReference type="ARBA" id="ARBA00004771"/>
    </source>
</evidence>
<comment type="caution">
    <text evidence="16">Lacks conserved residue(s) required for the propagation of feature annotation.</text>
</comment>
<evidence type="ECO:0000256" key="15">
    <source>
        <dbReference type="ARBA" id="ARBA00048109"/>
    </source>
</evidence>
<evidence type="ECO:0000256" key="16">
    <source>
        <dbReference type="RuleBase" id="RU367023"/>
    </source>
</evidence>
<proteinExistence type="inferred from homology"/>
<keyword evidence="6 16" id="KW-0444">Lipid biosynthesis</keyword>
<sequence>MGKEQIRKRQTKKVRKGSQPVANGKSSVVGVSKDGKPEFCAIDTPIERRLQTLSVAWYVECIPLMIIIMLFVWVNPLMWSFVIPYTIYYFIDRTASNGNAVKRHSKWFRSLKVWFYFRDYFPISMHKSTELEPTFTSIDSTELENDASEPGYLDSSQPVLPDKWWNPFREKDETVRPTGPRYIFGYHPHGIAAFGAFGAFATEACNWSKVFPGIPVCLLTLVNQFQIPVYRDYLLALGITSVARKNAMKVLEKNYSIAIVIGGASESLLTNLGSSDIILSKRKGFVKLALQTGNVSLVPVYGFGETDTYKILKLKNDSIIGRIQIWLKENYSFTVPLFFARGVFNYDFGLLPFRHPVNVVVGNPIHIKEKIDHPTIEEIDHYHSLYIEELKRLYDDNKAKFNYSEKTLNIVE</sequence>
<feature type="region of interest" description="Disordered" evidence="17">
    <location>
        <begin position="1"/>
        <end position="29"/>
    </location>
</feature>